<name>A0A0A9GIG8_ARUDO</name>
<proteinExistence type="predicted"/>
<accession>A0A0A9GIG8</accession>
<dbReference type="EMBL" id="GBRH01173624">
    <property type="protein sequence ID" value="JAE24272.1"/>
    <property type="molecule type" value="Transcribed_RNA"/>
</dbReference>
<evidence type="ECO:0000313" key="1">
    <source>
        <dbReference type="EMBL" id="JAE24272.1"/>
    </source>
</evidence>
<reference evidence="1" key="2">
    <citation type="journal article" date="2015" name="Data Brief">
        <title>Shoot transcriptome of the giant reed, Arundo donax.</title>
        <authorList>
            <person name="Barrero R.A."/>
            <person name="Guerrero F.D."/>
            <person name="Moolhuijzen P."/>
            <person name="Goolsby J.A."/>
            <person name="Tidwell J."/>
            <person name="Bellgard S.E."/>
            <person name="Bellgard M.I."/>
        </authorList>
    </citation>
    <scope>NUCLEOTIDE SEQUENCE</scope>
    <source>
        <tissue evidence="1">Shoot tissue taken approximately 20 cm above the soil surface</tissue>
    </source>
</reference>
<reference evidence="1" key="1">
    <citation type="submission" date="2014-09" db="EMBL/GenBank/DDBJ databases">
        <authorList>
            <person name="Magalhaes I.L.F."/>
            <person name="Oliveira U."/>
            <person name="Santos F.R."/>
            <person name="Vidigal T.H.D.A."/>
            <person name="Brescovit A.D."/>
            <person name="Santos A.J."/>
        </authorList>
    </citation>
    <scope>NUCLEOTIDE SEQUENCE</scope>
    <source>
        <tissue evidence="1">Shoot tissue taken approximately 20 cm above the soil surface</tissue>
    </source>
</reference>
<organism evidence="1">
    <name type="scientific">Arundo donax</name>
    <name type="common">Giant reed</name>
    <name type="synonym">Donax arundinaceus</name>
    <dbReference type="NCBI Taxonomy" id="35708"/>
    <lineage>
        <taxon>Eukaryota</taxon>
        <taxon>Viridiplantae</taxon>
        <taxon>Streptophyta</taxon>
        <taxon>Embryophyta</taxon>
        <taxon>Tracheophyta</taxon>
        <taxon>Spermatophyta</taxon>
        <taxon>Magnoliopsida</taxon>
        <taxon>Liliopsida</taxon>
        <taxon>Poales</taxon>
        <taxon>Poaceae</taxon>
        <taxon>PACMAD clade</taxon>
        <taxon>Arundinoideae</taxon>
        <taxon>Arundineae</taxon>
        <taxon>Arundo</taxon>
    </lineage>
</organism>
<protein>
    <submittedName>
        <fullName evidence="1">Uncharacterized protein</fullName>
    </submittedName>
</protein>
<dbReference type="AlphaFoldDB" id="A0A0A9GIG8"/>
<sequence>MVKLCKQRWYFFPLPKHLCLLY</sequence>